<dbReference type="AlphaFoldDB" id="A0AAV7RGN6"/>
<sequence>MARTPPRSLPRKGNPHCGRSRGSGCGCPGGDPRCDGCRDEGSGSGCVWCLVPVGVACKPLHYAYTMLLTSEKDTYTILMCFYKSITQFL</sequence>
<dbReference type="EMBL" id="JANPWB010000009">
    <property type="protein sequence ID" value="KAJ1150670.1"/>
    <property type="molecule type" value="Genomic_DNA"/>
</dbReference>
<name>A0AAV7RGN6_PLEWA</name>
<organism evidence="2 3">
    <name type="scientific">Pleurodeles waltl</name>
    <name type="common">Iberian ribbed newt</name>
    <dbReference type="NCBI Taxonomy" id="8319"/>
    <lineage>
        <taxon>Eukaryota</taxon>
        <taxon>Metazoa</taxon>
        <taxon>Chordata</taxon>
        <taxon>Craniata</taxon>
        <taxon>Vertebrata</taxon>
        <taxon>Euteleostomi</taxon>
        <taxon>Amphibia</taxon>
        <taxon>Batrachia</taxon>
        <taxon>Caudata</taxon>
        <taxon>Salamandroidea</taxon>
        <taxon>Salamandridae</taxon>
        <taxon>Pleurodelinae</taxon>
        <taxon>Pleurodeles</taxon>
    </lineage>
</organism>
<accession>A0AAV7RGN6</accession>
<protein>
    <submittedName>
        <fullName evidence="2">Uncharacterized protein</fullName>
    </submittedName>
</protein>
<proteinExistence type="predicted"/>
<dbReference type="Proteomes" id="UP001066276">
    <property type="component" value="Chromosome 5"/>
</dbReference>
<gene>
    <name evidence="2" type="ORF">NDU88_003460</name>
</gene>
<reference evidence="2" key="1">
    <citation type="journal article" date="2022" name="bioRxiv">
        <title>Sequencing and chromosome-scale assembly of the giantPleurodeles waltlgenome.</title>
        <authorList>
            <person name="Brown T."/>
            <person name="Elewa A."/>
            <person name="Iarovenko S."/>
            <person name="Subramanian E."/>
            <person name="Araus A.J."/>
            <person name="Petzold A."/>
            <person name="Susuki M."/>
            <person name="Suzuki K.-i.T."/>
            <person name="Hayashi T."/>
            <person name="Toyoda A."/>
            <person name="Oliveira C."/>
            <person name="Osipova E."/>
            <person name="Leigh N.D."/>
            <person name="Simon A."/>
            <person name="Yun M.H."/>
        </authorList>
    </citation>
    <scope>NUCLEOTIDE SEQUENCE</scope>
    <source>
        <strain evidence="2">20211129_DDA</strain>
        <tissue evidence="2">Liver</tissue>
    </source>
</reference>
<evidence type="ECO:0000256" key="1">
    <source>
        <dbReference type="SAM" id="MobiDB-lite"/>
    </source>
</evidence>
<evidence type="ECO:0000313" key="3">
    <source>
        <dbReference type="Proteomes" id="UP001066276"/>
    </source>
</evidence>
<keyword evidence="3" id="KW-1185">Reference proteome</keyword>
<evidence type="ECO:0000313" key="2">
    <source>
        <dbReference type="EMBL" id="KAJ1150670.1"/>
    </source>
</evidence>
<feature type="region of interest" description="Disordered" evidence="1">
    <location>
        <begin position="1"/>
        <end position="29"/>
    </location>
</feature>
<comment type="caution">
    <text evidence="2">The sequence shown here is derived from an EMBL/GenBank/DDBJ whole genome shotgun (WGS) entry which is preliminary data.</text>
</comment>